<dbReference type="PROSITE" id="PS00486">
    <property type="entry name" value="DNA_MISMATCH_REPAIR_2"/>
    <property type="match status" value="1"/>
</dbReference>
<dbReference type="SUPFAM" id="SSF53150">
    <property type="entry name" value="DNA repair protein MutS, domain II"/>
    <property type="match status" value="1"/>
</dbReference>
<dbReference type="InterPro" id="IPR016151">
    <property type="entry name" value="DNA_mismatch_repair_MutS_N"/>
</dbReference>
<keyword evidence="5" id="KW-0238">DNA-binding</keyword>
<dbReference type="SUPFAM" id="SSF48334">
    <property type="entry name" value="DNA repair protein MutS, domain III"/>
    <property type="match status" value="1"/>
</dbReference>
<dbReference type="Gene3D" id="3.30.420.110">
    <property type="entry name" value="MutS, connector domain"/>
    <property type="match status" value="1"/>
</dbReference>
<dbReference type="Gene3D" id="3.40.50.300">
    <property type="entry name" value="P-loop containing nucleotide triphosphate hydrolases"/>
    <property type="match status" value="1"/>
</dbReference>
<evidence type="ECO:0000256" key="1">
    <source>
        <dbReference type="ARBA" id="ARBA00006271"/>
    </source>
</evidence>
<evidence type="ECO:0000313" key="8">
    <source>
        <dbReference type="EMBL" id="RKF72652.1"/>
    </source>
</evidence>
<dbReference type="SUPFAM" id="SSF55271">
    <property type="entry name" value="DNA repair protein MutS, domain I"/>
    <property type="match status" value="1"/>
</dbReference>
<evidence type="ECO:0000256" key="3">
    <source>
        <dbReference type="ARBA" id="ARBA00022763"/>
    </source>
</evidence>
<dbReference type="PIRSF" id="PIRSF037677">
    <property type="entry name" value="DNA_mis_repair_Msh6"/>
    <property type="match status" value="1"/>
</dbReference>
<evidence type="ECO:0000256" key="2">
    <source>
        <dbReference type="ARBA" id="ARBA00022741"/>
    </source>
</evidence>
<dbReference type="GO" id="GO:0043504">
    <property type="term" value="P:mitochondrial DNA repair"/>
    <property type="evidence" value="ECO:0007669"/>
    <property type="project" value="TreeGrafter"/>
</dbReference>
<evidence type="ECO:0000259" key="7">
    <source>
        <dbReference type="PROSITE" id="PS00486"/>
    </source>
</evidence>
<dbReference type="Pfam" id="PF00488">
    <property type="entry name" value="MutS_V"/>
    <property type="match status" value="1"/>
</dbReference>
<dbReference type="Proteomes" id="UP000285326">
    <property type="component" value="Unassembled WGS sequence"/>
</dbReference>
<dbReference type="SUPFAM" id="SSF52540">
    <property type="entry name" value="P-loop containing nucleoside triphosphate hydrolases"/>
    <property type="match status" value="1"/>
</dbReference>
<keyword evidence="2" id="KW-0547">Nucleotide-binding</keyword>
<evidence type="ECO:0000256" key="5">
    <source>
        <dbReference type="ARBA" id="ARBA00023125"/>
    </source>
</evidence>
<dbReference type="AlphaFoldDB" id="A0A420IDT3"/>
<evidence type="ECO:0000256" key="6">
    <source>
        <dbReference type="ARBA" id="ARBA00023204"/>
    </source>
</evidence>
<gene>
    <name evidence="8" type="ORF">GcM1_247120</name>
</gene>
<dbReference type="InterPro" id="IPR000432">
    <property type="entry name" value="DNA_mismatch_repair_MutS_C"/>
</dbReference>
<dbReference type="GO" id="GO:0140664">
    <property type="term" value="F:ATP-dependent DNA damage sensor activity"/>
    <property type="evidence" value="ECO:0007669"/>
    <property type="project" value="InterPro"/>
</dbReference>
<dbReference type="FunFam" id="3.40.50.300:FF:001238">
    <property type="entry name" value="DNA mismatch repair protein"/>
    <property type="match status" value="1"/>
</dbReference>
<feature type="domain" description="DNA mismatch repair proteins mutS family" evidence="7">
    <location>
        <begin position="861"/>
        <end position="877"/>
    </location>
</feature>
<dbReference type="Pfam" id="PF01624">
    <property type="entry name" value="MutS_I"/>
    <property type="match status" value="1"/>
</dbReference>
<dbReference type="FunFam" id="3.40.1170.10:FF:000010">
    <property type="entry name" value="DNA mismatch repair protein Msh1"/>
    <property type="match status" value="1"/>
</dbReference>
<evidence type="ECO:0000256" key="4">
    <source>
        <dbReference type="ARBA" id="ARBA00022840"/>
    </source>
</evidence>
<protein>
    <submittedName>
        <fullName evidence="8">MutS protein-like protein 1</fullName>
    </submittedName>
</protein>
<dbReference type="Gene3D" id="1.10.1420.10">
    <property type="match status" value="3"/>
</dbReference>
<comment type="caution">
    <text evidence="8">The sequence shown here is derived from an EMBL/GenBank/DDBJ whole genome shotgun (WGS) entry which is preliminary data.</text>
</comment>
<dbReference type="SMART" id="SM00534">
    <property type="entry name" value="MUTSac"/>
    <property type="match status" value="1"/>
</dbReference>
<dbReference type="InterPro" id="IPR045076">
    <property type="entry name" value="MutS"/>
</dbReference>
<keyword evidence="4" id="KW-0067">ATP-binding</keyword>
<dbReference type="InterPro" id="IPR007696">
    <property type="entry name" value="DNA_mismatch_repair_MutS_core"/>
</dbReference>
<dbReference type="InterPro" id="IPR036678">
    <property type="entry name" value="MutS_con_dom_sf"/>
</dbReference>
<dbReference type="InterPro" id="IPR017261">
    <property type="entry name" value="DNA_mismatch_repair_MutS/MSH"/>
</dbReference>
<dbReference type="InterPro" id="IPR036187">
    <property type="entry name" value="DNA_mismatch_repair_MutS_sf"/>
</dbReference>
<dbReference type="InterPro" id="IPR027417">
    <property type="entry name" value="P-loop_NTPase"/>
</dbReference>
<reference evidence="8 9" key="1">
    <citation type="journal article" date="2018" name="BMC Genomics">
        <title>Comparative genome analyses reveal sequence features reflecting distinct modes of host-adaptation between dicot and monocot powdery mildew.</title>
        <authorList>
            <person name="Wu Y."/>
            <person name="Ma X."/>
            <person name="Pan Z."/>
            <person name="Kale S.D."/>
            <person name="Song Y."/>
            <person name="King H."/>
            <person name="Zhang Q."/>
            <person name="Presley C."/>
            <person name="Deng X."/>
            <person name="Wei C.I."/>
            <person name="Xiao S."/>
        </authorList>
    </citation>
    <scope>NUCLEOTIDE SEQUENCE [LARGE SCALE GENOMIC DNA]</scope>
    <source>
        <strain evidence="8">UMSG1</strain>
    </source>
</reference>
<dbReference type="Pfam" id="PF05188">
    <property type="entry name" value="MutS_II"/>
    <property type="match status" value="1"/>
</dbReference>
<sequence length="983" mass="110616">MLILSSHIRVRTPYHVFIFNPRVHKSIVGQVRTRARVSCSESAQKPVKKKSKKITTSIDLDSLPQGVIPLEPLLLEENVPSYPRVVQQARTNMQKYENCVLLTRVGGFYELYFEQAEEIGPLLNLKVGIKKTNAGPVSMAGFPFFQLDRYLKILVQDLSRYVAIAEEFANDTMGKLKAGGLMHDRRVTRVITPGTLIDEEFMDPFSNSYILAIHYVKPTLETQIPTETTPDKLIRSSVGLAWLDLSTGHFFTQQTNLVALPSVIARISPREIVLNENLKENKDNEILNILADESYVISYTKLSSIKPIAEWTPMLESAVPARSIKHFTLDEVSAGSFLLQYVETRLQGSNAKILPPMRQLDLMSIDKNTIRALEIRKTLTDSVVGSLLHTIRHTVTKGGARLLDRWLGSPSTSLDTINSRLDLVAHLIEHEALRQRIIMHLSQTHDTHRLVQKFAFGRGDPDDLLALASTIDSTFDLLDTLQSSADNSSIQSMIQRIKVDGPKALAKRIGTAIDEEGVIIQQRCIEENTNAMRALAEAVMAAEESNEEENNITMSPITERNNGLNNYTPKISKRIKKKPKSIREHYCDNGGAWIMRPEASPTLKRLHEEFSQLTQEKENLEKDLCERLGATSLTLRFTPGLGHICHVKGKDVDIALQHVRNVGSSKSTRSFHHQEWTILGHKMDQCLNHMRIEEQRVFQSLRELVTKNIVKLRRNAAVLDEIDVACSSATIAIERSWSRPMLNLGTKHKIISGRHPTVERGLQIEGRSFVTNDCFVGDPYRTWLITGPNMGGKSTFLRQNALMTILAQIGSYVPASYAEIGIVDNIFSRVGSADNLYKDQSTFMLEMLETGQILKQATSKSFVIMDEIGRGTTPEDGEAIAWACLWHLDNINKSRTLFATHFHGLTDRTLDAGLKTIGLWCTDVEVNEDSKQVDTFRYVHKLREGVNRKSHALKVARLAGLPEEVILLAEKILREGKKSEQEF</sequence>
<keyword evidence="3" id="KW-0227">DNA damage</keyword>
<accession>A0A420IDT3</accession>
<dbReference type="PANTHER" id="PTHR11361:SF34">
    <property type="entry name" value="DNA MISMATCH REPAIR PROTEIN MSH1, MITOCHONDRIAL"/>
    <property type="match status" value="1"/>
</dbReference>
<dbReference type="InterPro" id="IPR007695">
    <property type="entry name" value="DNA_mismatch_repair_MutS-lik_N"/>
</dbReference>
<evidence type="ECO:0000313" key="9">
    <source>
        <dbReference type="Proteomes" id="UP000285326"/>
    </source>
</evidence>
<dbReference type="GO" id="GO:0006298">
    <property type="term" value="P:mismatch repair"/>
    <property type="evidence" value="ECO:0007669"/>
    <property type="project" value="InterPro"/>
</dbReference>
<dbReference type="GO" id="GO:0005524">
    <property type="term" value="F:ATP binding"/>
    <property type="evidence" value="ECO:0007669"/>
    <property type="project" value="UniProtKB-KW"/>
</dbReference>
<dbReference type="GO" id="GO:0005634">
    <property type="term" value="C:nucleus"/>
    <property type="evidence" value="ECO:0007669"/>
    <property type="project" value="TreeGrafter"/>
</dbReference>
<dbReference type="InterPro" id="IPR007860">
    <property type="entry name" value="DNA_mmatch_repair_MutS_con_dom"/>
</dbReference>
<dbReference type="SMART" id="SM00533">
    <property type="entry name" value="MUTSd"/>
    <property type="match status" value="1"/>
</dbReference>
<comment type="similarity">
    <text evidence="1">Belongs to the DNA mismatch repair MutS family.</text>
</comment>
<name>A0A420IDT3_9PEZI</name>
<dbReference type="PANTHER" id="PTHR11361">
    <property type="entry name" value="DNA MISMATCH REPAIR PROTEIN MUTS FAMILY MEMBER"/>
    <property type="match status" value="1"/>
</dbReference>
<proteinExistence type="inferred from homology"/>
<dbReference type="EMBL" id="MCBS01024743">
    <property type="protein sequence ID" value="RKF72652.1"/>
    <property type="molecule type" value="Genomic_DNA"/>
</dbReference>
<organism evidence="8 9">
    <name type="scientific">Golovinomyces cichoracearum</name>
    <dbReference type="NCBI Taxonomy" id="62708"/>
    <lineage>
        <taxon>Eukaryota</taxon>
        <taxon>Fungi</taxon>
        <taxon>Dikarya</taxon>
        <taxon>Ascomycota</taxon>
        <taxon>Pezizomycotina</taxon>
        <taxon>Leotiomycetes</taxon>
        <taxon>Erysiphales</taxon>
        <taxon>Erysiphaceae</taxon>
        <taxon>Golovinomyces</taxon>
    </lineage>
</organism>
<keyword evidence="6" id="KW-0234">DNA repair</keyword>
<dbReference type="GO" id="GO:0030983">
    <property type="term" value="F:mismatched DNA binding"/>
    <property type="evidence" value="ECO:0007669"/>
    <property type="project" value="InterPro"/>
</dbReference>
<dbReference type="Pfam" id="PF05192">
    <property type="entry name" value="MutS_III"/>
    <property type="match status" value="1"/>
</dbReference>
<dbReference type="Gene3D" id="3.40.1170.10">
    <property type="entry name" value="DNA repair protein MutS, domain I"/>
    <property type="match status" value="1"/>
</dbReference>
<dbReference type="GO" id="GO:0005739">
    <property type="term" value="C:mitochondrion"/>
    <property type="evidence" value="ECO:0007669"/>
    <property type="project" value="TreeGrafter"/>
</dbReference>